<evidence type="ECO:0000313" key="2">
    <source>
        <dbReference type="EMBL" id="KAH8998003.1"/>
    </source>
</evidence>
<proteinExistence type="predicted"/>
<keyword evidence="3" id="KW-1185">Reference proteome</keyword>
<accession>A0AAD4LSI8</accession>
<feature type="region of interest" description="Disordered" evidence="1">
    <location>
        <begin position="1"/>
        <end position="30"/>
    </location>
</feature>
<evidence type="ECO:0000256" key="1">
    <source>
        <dbReference type="SAM" id="MobiDB-lite"/>
    </source>
</evidence>
<reference evidence="2" key="1">
    <citation type="submission" date="2022-01" db="EMBL/GenBank/DDBJ databases">
        <title>Comparative genomics reveals a dynamic genome evolution in the ectomycorrhizal milk-cap (Lactarius) mushrooms.</title>
        <authorList>
            <consortium name="DOE Joint Genome Institute"/>
            <person name="Lebreton A."/>
            <person name="Tang N."/>
            <person name="Kuo A."/>
            <person name="LaButti K."/>
            <person name="Drula E."/>
            <person name="Barry K."/>
            <person name="Clum A."/>
            <person name="Lipzen A."/>
            <person name="Mousain D."/>
            <person name="Ng V."/>
            <person name="Wang R."/>
            <person name="Wang X."/>
            <person name="Dai Y."/>
            <person name="Henrissat B."/>
            <person name="Grigoriev I.V."/>
            <person name="Guerin-Laguette A."/>
            <person name="Yu F."/>
            <person name="Martin F.M."/>
        </authorList>
    </citation>
    <scope>NUCLEOTIDE SEQUENCE</scope>
    <source>
        <strain evidence="2">QP</strain>
    </source>
</reference>
<dbReference type="EMBL" id="JAKELL010000006">
    <property type="protein sequence ID" value="KAH8998003.1"/>
    <property type="molecule type" value="Genomic_DNA"/>
</dbReference>
<sequence length="256" mass="29325">MLKSMAGQWISRRMANQRLRPDQERRPSERTTWHSCFARLSCQYAGNTHGSRSRFGRERAKGAWLERLSYEINGRSEHAALATPIQNRQQSDPATNQLALTQQVTRRWPITTYVATNKEPMRAKWRPRILHQFFVLWRIERPQSKYRSPFAFSGEGQLCAYCAVRIGWWGAIAAATFRVTRFRAWTGRCTGAMPLRYTFRHLTFHTVARRSILAVVSPPLRLGRDNGSGCPISSSRTSRTLSLKANRSVGELDSPG</sequence>
<dbReference type="AlphaFoldDB" id="A0AAD4LSI8"/>
<protein>
    <submittedName>
        <fullName evidence="2">Uncharacterized protein</fullName>
    </submittedName>
</protein>
<dbReference type="Proteomes" id="UP001201163">
    <property type="component" value="Unassembled WGS sequence"/>
</dbReference>
<feature type="compositionally biased region" description="Basic and acidic residues" evidence="1">
    <location>
        <begin position="19"/>
        <end position="30"/>
    </location>
</feature>
<name>A0AAD4LSI8_9AGAM</name>
<evidence type="ECO:0000313" key="3">
    <source>
        <dbReference type="Proteomes" id="UP001201163"/>
    </source>
</evidence>
<gene>
    <name evidence="2" type="ORF">EDB92DRAFT_1315534</name>
</gene>
<organism evidence="2 3">
    <name type="scientific">Lactarius akahatsu</name>
    <dbReference type="NCBI Taxonomy" id="416441"/>
    <lineage>
        <taxon>Eukaryota</taxon>
        <taxon>Fungi</taxon>
        <taxon>Dikarya</taxon>
        <taxon>Basidiomycota</taxon>
        <taxon>Agaricomycotina</taxon>
        <taxon>Agaricomycetes</taxon>
        <taxon>Russulales</taxon>
        <taxon>Russulaceae</taxon>
        <taxon>Lactarius</taxon>
    </lineage>
</organism>
<comment type="caution">
    <text evidence="2">The sequence shown here is derived from an EMBL/GenBank/DDBJ whole genome shotgun (WGS) entry which is preliminary data.</text>
</comment>